<name>A0AAV5KJC5_9ROSI</name>
<sequence>MNSIIRFLEELQLHNWEIKNGSHRIRTPLLPPLSKGPNTFGSKSTPSKPPPKPLPQPPTPFWGSPNLMIIFSDLARVTAFHLKENDLVCIDGQETSDPPPLDATHSSQCLETRIESLDLWFIVQVTLPPNYMADGVVF</sequence>
<gene>
    <name evidence="2" type="ORF">SLEP1_g34215</name>
</gene>
<accession>A0AAV5KJC5</accession>
<comment type="caution">
    <text evidence="2">The sequence shown here is derived from an EMBL/GenBank/DDBJ whole genome shotgun (WGS) entry which is preliminary data.</text>
</comment>
<feature type="compositionally biased region" description="Pro residues" evidence="1">
    <location>
        <begin position="47"/>
        <end position="60"/>
    </location>
</feature>
<evidence type="ECO:0000313" key="3">
    <source>
        <dbReference type="Proteomes" id="UP001054252"/>
    </source>
</evidence>
<dbReference type="AlphaFoldDB" id="A0AAV5KJC5"/>
<organism evidence="2 3">
    <name type="scientific">Rubroshorea leprosula</name>
    <dbReference type="NCBI Taxonomy" id="152421"/>
    <lineage>
        <taxon>Eukaryota</taxon>
        <taxon>Viridiplantae</taxon>
        <taxon>Streptophyta</taxon>
        <taxon>Embryophyta</taxon>
        <taxon>Tracheophyta</taxon>
        <taxon>Spermatophyta</taxon>
        <taxon>Magnoliopsida</taxon>
        <taxon>eudicotyledons</taxon>
        <taxon>Gunneridae</taxon>
        <taxon>Pentapetalae</taxon>
        <taxon>rosids</taxon>
        <taxon>malvids</taxon>
        <taxon>Malvales</taxon>
        <taxon>Dipterocarpaceae</taxon>
        <taxon>Rubroshorea</taxon>
    </lineage>
</organism>
<dbReference type="EMBL" id="BPVZ01000066">
    <property type="protein sequence ID" value="GKV24629.1"/>
    <property type="molecule type" value="Genomic_DNA"/>
</dbReference>
<reference evidence="2 3" key="1">
    <citation type="journal article" date="2021" name="Commun. Biol.">
        <title>The genome of Shorea leprosula (Dipterocarpaceae) highlights the ecological relevance of drought in aseasonal tropical rainforests.</title>
        <authorList>
            <person name="Ng K.K.S."/>
            <person name="Kobayashi M.J."/>
            <person name="Fawcett J.A."/>
            <person name="Hatakeyama M."/>
            <person name="Paape T."/>
            <person name="Ng C.H."/>
            <person name="Ang C.C."/>
            <person name="Tnah L.H."/>
            <person name="Lee C.T."/>
            <person name="Nishiyama T."/>
            <person name="Sese J."/>
            <person name="O'Brien M.J."/>
            <person name="Copetti D."/>
            <person name="Mohd Noor M.I."/>
            <person name="Ong R.C."/>
            <person name="Putra M."/>
            <person name="Sireger I.Z."/>
            <person name="Indrioko S."/>
            <person name="Kosugi Y."/>
            <person name="Izuno A."/>
            <person name="Isagi Y."/>
            <person name="Lee S.L."/>
            <person name="Shimizu K.K."/>
        </authorList>
    </citation>
    <scope>NUCLEOTIDE SEQUENCE [LARGE SCALE GENOMIC DNA]</scope>
    <source>
        <strain evidence="2">214</strain>
    </source>
</reference>
<protein>
    <submittedName>
        <fullName evidence="2">Uncharacterized protein</fullName>
    </submittedName>
</protein>
<keyword evidence="3" id="KW-1185">Reference proteome</keyword>
<feature type="region of interest" description="Disordered" evidence="1">
    <location>
        <begin position="27"/>
        <end position="60"/>
    </location>
</feature>
<evidence type="ECO:0000256" key="1">
    <source>
        <dbReference type="SAM" id="MobiDB-lite"/>
    </source>
</evidence>
<proteinExistence type="predicted"/>
<evidence type="ECO:0000313" key="2">
    <source>
        <dbReference type="EMBL" id="GKV24629.1"/>
    </source>
</evidence>
<dbReference type="Proteomes" id="UP001054252">
    <property type="component" value="Unassembled WGS sequence"/>
</dbReference>